<keyword evidence="7 11" id="KW-0472">Membrane</keyword>
<feature type="transmembrane region" description="Helical" evidence="11">
    <location>
        <begin position="249"/>
        <end position="269"/>
    </location>
</feature>
<evidence type="ECO:0000256" key="11">
    <source>
        <dbReference type="SAM" id="Phobius"/>
    </source>
</evidence>
<evidence type="ECO:0000313" key="15">
    <source>
        <dbReference type="Proteomes" id="UP000748531"/>
    </source>
</evidence>
<name>A0A8J4SLK6_9TREM</name>
<feature type="chain" id="PRO_5035243785" description="Malectin domain-containing protein" evidence="12">
    <location>
        <begin position="26"/>
        <end position="271"/>
    </location>
</feature>
<evidence type="ECO:0000256" key="9">
    <source>
        <dbReference type="ARBA" id="ARBA00023277"/>
    </source>
</evidence>
<keyword evidence="9" id="KW-0119">Carbohydrate metabolism</keyword>
<dbReference type="InterPro" id="IPR039155">
    <property type="entry name" value="MLEC"/>
</dbReference>
<comment type="similarity">
    <text evidence="2">Belongs to the malectin family.</text>
</comment>
<evidence type="ECO:0000256" key="4">
    <source>
        <dbReference type="ARBA" id="ARBA00022729"/>
    </source>
</evidence>
<keyword evidence="3 11" id="KW-0812">Transmembrane</keyword>
<proteinExistence type="inferred from homology"/>
<keyword evidence="15" id="KW-1185">Reference proteome</keyword>
<keyword evidence="8" id="KW-0325">Glycoprotein</keyword>
<dbReference type="GO" id="GO:0005789">
    <property type="term" value="C:endoplasmic reticulum membrane"/>
    <property type="evidence" value="ECO:0007669"/>
    <property type="project" value="UniProtKB-SubCell"/>
</dbReference>
<feature type="signal peptide" evidence="12">
    <location>
        <begin position="1"/>
        <end position="25"/>
    </location>
</feature>
<sequence length="271" mass="30021">MWTGSVRRSLAAFGLLICLISQCLANADVVWAVNCGGPAHVDIHGIEYLADPLSEGIASDYGMSFTINRVPMEDQILYQTERYNTGDFTYEIPFSEDGDYVLSLMFSEVYFSEPNQKVFHVQLNREITIVNDLDIFDEVGFATALERHIPFQIVDGVLHVGSDSSTLSGGVFTVDFIKTDRDNPKVNAIILTKGSLEDVPKLAPFTLPETNTHELRSQSPEENSETQQRRRPPGSPRAPDPYASTESSYLLLPILGSLVAAVPILFCLCRI</sequence>
<protein>
    <recommendedName>
        <fullName evidence="13">Malectin domain-containing protein</fullName>
    </recommendedName>
</protein>
<dbReference type="AlphaFoldDB" id="A0A8J4SLK6"/>
<feature type="region of interest" description="Disordered" evidence="10">
    <location>
        <begin position="209"/>
        <end position="242"/>
    </location>
</feature>
<dbReference type="Pfam" id="PF11721">
    <property type="entry name" value="Malectin"/>
    <property type="match status" value="1"/>
</dbReference>
<dbReference type="EMBL" id="LUCH01005457">
    <property type="protein sequence ID" value="KAF5398055.1"/>
    <property type="molecule type" value="Genomic_DNA"/>
</dbReference>
<evidence type="ECO:0000256" key="1">
    <source>
        <dbReference type="ARBA" id="ARBA00004115"/>
    </source>
</evidence>
<feature type="domain" description="Malectin" evidence="13">
    <location>
        <begin position="29"/>
        <end position="189"/>
    </location>
</feature>
<evidence type="ECO:0000256" key="7">
    <source>
        <dbReference type="ARBA" id="ARBA00023136"/>
    </source>
</evidence>
<keyword evidence="4 12" id="KW-0732">Signal</keyword>
<evidence type="ECO:0000256" key="2">
    <source>
        <dbReference type="ARBA" id="ARBA00009141"/>
    </source>
</evidence>
<keyword evidence="6 11" id="KW-1133">Transmembrane helix</keyword>
<dbReference type="InterPro" id="IPR021720">
    <property type="entry name" value="Malectin_dom"/>
</dbReference>
<evidence type="ECO:0000259" key="13">
    <source>
        <dbReference type="Pfam" id="PF11721"/>
    </source>
</evidence>
<dbReference type="PANTHER" id="PTHR13460">
    <property type="match status" value="1"/>
</dbReference>
<dbReference type="GO" id="GO:0030246">
    <property type="term" value="F:carbohydrate binding"/>
    <property type="evidence" value="ECO:0007669"/>
    <property type="project" value="InterPro"/>
</dbReference>
<comment type="caution">
    <text evidence="14">The sequence shown here is derived from an EMBL/GenBank/DDBJ whole genome shotgun (WGS) entry which is preliminary data.</text>
</comment>
<evidence type="ECO:0000256" key="8">
    <source>
        <dbReference type="ARBA" id="ARBA00023180"/>
    </source>
</evidence>
<gene>
    <name evidence="14" type="ORF">PHET_08256</name>
</gene>
<evidence type="ECO:0000256" key="6">
    <source>
        <dbReference type="ARBA" id="ARBA00022989"/>
    </source>
</evidence>
<accession>A0A8J4SLK6</accession>
<comment type="subcellular location">
    <subcellularLocation>
        <location evidence="1">Endoplasmic reticulum membrane</location>
        <topology evidence="1">Single-pass type I membrane protein</topology>
    </subcellularLocation>
</comment>
<organism evidence="14 15">
    <name type="scientific">Paragonimus heterotremus</name>
    <dbReference type="NCBI Taxonomy" id="100268"/>
    <lineage>
        <taxon>Eukaryota</taxon>
        <taxon>Metazoa</taxon>
        <taxon>Spiralia</taxon>
        <taxon>Lophotrochozoa</taxon>
        <taxon>Platyhelminthes</taxon>
        <taxon>Trematoda</taxon>
        <taxon>Digenea</taxon>
        <taxon>Plagiorchiida</taxon>
        <taxon>Troglotremata</taxon>
        <taxon>Troglotrematidae</taxon>
        <taxon>Paragonimus</taxon>
    </lineage>
</organism>
<dbReference type="OrthoDB" id="10013439at2759"/>
<evidence type="ECO:0000256" key="3">
    <source>
        <dbReference type="ARBA" id="ARBA00022692"/>
    </source>
</evidence>
<keyword evidence="5" id="KW-0256">Endoplasmic reticulum</keyword>
<dbReference type="PANTHER" id="PTHR13460:SF0">
    <property type="entry name" value="MALECTIN"/>
    <property type="match status" value="1"/>
</dbReference>
<evidence type="ECO:0000256" key="10">
    <source>
        <dbReference type="SAM" id="MobiDB-lite"/>
    </source>
</evidence>
<reference evidence="14" key="1">
    <citation type="submission" date="2019-05" db="EMBL/GenBank/DDBJ databases">
        <title>Annotation for the trematode Paragonimus heterotremus.</title>
        <authorList>
            <person name="Choi Y.-J."/>
        </authorList>
    </citation>
    <scope>NUCLEOTIDE SEQUENCE</scope>
    <source>
        <strain evidence="14">LC</strain>
    </source>
</reference>
<dbReference type="Proteomes" id="UP000748531">
    <property type="component" value="Unassembled WGS sequence"/>
</dbReference>
<evidence type="ECO:0000256" key="5">
    <source>
        <dbReference type="ARBA" id="ARBA00022824"/>
    </source>
</evidence>
<evidence type="ECO:0000313" key="14">
    <source>
        <dbReference type="EMBL" id="KAF5398055.1"/>
    </source>
</evidence>
<evidence type="ECO:0000256" key="12">
    <source>
        <dbReference type="SAM" id="SignalP"/>
    </source>
</evidence>
<dbReference type="Gene3D" id="2.60.120.430">
    <property type="entry name" value="Galactose-binding lectin"/>
    <property type="match status" value="1"/>
</dbReference>